<name>A0ABQ8ETG6_9FUNG</name>
<sequence>MSYVSLQGASYAACRRGLHPRGLHPRGLHPHLLMDRISHSCIGVGSNYAARYYSAGMTVACMNTSSVSRVRQNNSTTMRTTMGTTIGTTIPTIPIRSIHASRISTRAIRSPLCHSMSDTCIPASHISACLFHLQQQQSRALTTSRLPAWLTSLLPSGSRSSDHMSLTWPQAMTAAERLVHTKGGSVINPKDLLGGDLSLLTENIRRLLGSGHPVLSTISSYYFSQQGKHVRPLIVLLMAQATSIADKDPVSFPSVPLTDAEMDFPLSKCVSAISFSASSSQTLVSSGADASTSSPQQISLVSSASPAAALDSSAASVPEIVLPTQRRLAEITEMIHTASLLHDDVIDTSMTRRSSPSANAEFGNKMAILAGDFLLARASVALARLRDPRVVDLLSTAISNLVEGEFMQLRNSALKHSKSAYSAKHGILPPSVTGLVETQDRFQYYMEKTYMKTASLIAISCRASAVLGGCTDSVADLAYLYGRNLGLAFQLVDDMLDFVVTADQFGKPVNADLKLGLATAPVLYAAHQFPELYPLIERKFESKGDVELALDLVHKSNGVSQTRDLAAAYCQEAISAISSLPPSLAQTALIQLTQAVLTRKK</sequence>
<dbReference type="Pfam" id="PF00348">
    <property type="entry name" value="polyprenyl_synt"/>
    <property type="match status" value="1"/>
</dbReference>
<dbReference type="CDD" id="cd00685">
    <property type="entry name" value="Trans_IPPS_HT"/>
    <property type="match status" value="1"/>
</dbReference>
<gene>
    <name evidence="7" type="ORF">BASA50_000802</name>
</gene>
<dbReference type="SUPFAM" id="SSF48576">
    <property type="entry name" value="Terpenoid synthases"/>
    <property type="match status" value="1"/>
</dbReference>
<keyword evidence="5" id="KW-0460">Magnesium</keyword>
<comment type="similarity">
    <text evidence="2">Belongs to the FPP/GGPP synthase family.</text>
</comment>
<evidence type="ECO:0000256" key="4">
    <source>
        <dbReference type="ARBA" id="ARBA00022723"/>
    </source>
</evidence>
<protein>
    <recommendedName>
        <fullName evidence="9">Solanesyl diphosphate synthase</fullName>
    </recommendedName>
</protein>
<dbReference type="SFLD" id="SFLDS00005">
    <property type="entry name" value="Isoprenoid_Synthase_Type_I"/>
    <property type="match status" value="1"/>
</dbReference>
<dbReference type="PANTHER" id="PTHR12001">
    <property type="entry name" value="GERANYLGERANYL PYROPHOSPHATE SYNTHASE"/>
    <property type="match status" value="1"/>
</dbReference>
<proteinExistence type="inferred from homology"/>
<evidence type="ECO:0000256" key="2">
    <source>
        <dbReference type="ARBA" id="ARBA00006706"/>
    </source>
</evidence>
<keyword evidence="6" id="KW-0414">Isoprene biosynthesis</keyword>
<evidence type="ECO:0008006" key="9">
    <source>
        <dbReference type="Google" id="ProtNLM"/>
    </source>
</evidence>
<dbReference type="InterPro" id="IPR033749">
    <property type="entry name" value="Polyprenyl_synt_CS"/>
</dbReference>
<dbReference type="EMBL" id="JAFCIX010000576">
    <property type="protein sequence ID" value="KAH6586097.1"/>
    <property type="molecule type" value="Genomic_DNA"/>
</dbReference>
<comment type="caution">
    <text evidence="7">The sequence shown here is derived from an EMBL/GenBank/DDBJ whole genome shotgun (WGS) entry which is preliminary data.</text>
</comment>
<dbReference type="InterPro" id="IPR008949">
    <property type="entry name" value="Isoprenoid_synthase_dom_sf"/>
</dbReference>
<evidence type="ECO:0000256" key="5">
    <source>
        <dbReference type="ARBA" id="ARBA00022842"/>
    </source>
</evidence>
<evidence type="ECO:0000313" key="8">
    <source>
        <dbReference type="Proteomes" id="UP001648503"/>
    </source>
</evidence>
<dbReference type="PANTHER" id="PTHR12001:SF69">
    <property type="entry name" value="ALL TRANS-POLYPRENYL-DIPHOSPHATE SYNTHASE PDSS1"/>
    <property type="match status" value="1"/>
</dbReference>
<reference evidence="7 8" key="1">
    <citation type="submission" date="2021-02" db="EMBL/GenBank/DDBJ databases">
        <title>Variation within the Batrachochytrium salamandrivorans European outbreak.</title>
        <authorList>
            <person name="Kelly M."/>
            <person name="Pasmans F."/>
            <person name="Shea T.P."/>
            <person name="Munoz J.F."/>
            <person name="Carranza S."/>
            <person name="Cuomo C.A."/>
            <person name="Martel A."/>
        </authorList>
    </citation>
    <scope>NUCLEOTIDE SEQUENCE [LARGE SCALE GENOMIC DNA]</scope>
    <source>
        <strain evidence="7 8">AMFP18/2</strain>
    </source>
</reference>
<comment type="cofactor">
    <cofactor evidence="1">
        <name>Mg(2+)</name>
        <dbReference type="ChEBI" id="CHEBI:18420"/>
    </cofactor>
</comment>
<dbReference type="PROSITE" id="PS00444">
    <property type="entry name" value="POLYPRENYL_SYNTHASE_2"/>
    <property type="match status" value="1"/>
</dbReference>
<dbReference type="InterPro" id="IPR000092">
    <property type="entry name" value="Polyprenyl_synt"/>
</dbReference>
<organism evidence="7 8">
    <name type="scientific">Batrachochytrium salamandrivorans</name>
    <dbReference type="NCBI Taxonomy" id="1357716"/>
    <lineage>
        <taxon>Eukaryota</taxon>
        <taxon>Fungi</taxon>
        <taxon>Fungi incertae sedis</taxon>
        <taxon>Chytridiomycota</taxon>
        <taxon>Chytridiomycota incertae sedis</taxon>
        <taxon>Chytridiomycetes</taxon>
        <taxon>Rhizophydiales</taxon>
        <taxon>Rhizophydiales incertae sedis</taxon>
        <taxon>Batrachochytrium</taxon>
    </lineage>
</organism>
<evidence type="ECO:0000313" key="7">
    <source>
        <dbReference type="EMBL" id="KAH6586097.1"/>
    </source>
</evidence>
<evidence type="ECO:0000256" key="6">
    <source>
        <dbReference type="ARBA" id="ARBA00023229"/>
    </source>
</evidence>
<accession>A0ABQ8ETG6</accession>
<keyword evidence="4" id="KW-0479">Metal-binding</keyword>
<evidence type="ECO:0000256" key="3">
    <source>
        <dbReference type="ARBA" id="ARBA00022679"/>
    </source>
</evidence>
<keyword evidence="3" id="KW-0808">Transferase</keyword>
<keyword evidence="8" id="KW-1185">Reference proteome</keyword>
<dbReference type="Proteomes" id="UP001648503">
    <property type="component" value="Unassembled WGS sequence"/>
</dbReference>
<evidence type="ECO:0000256" key="1">
    <source>
        <dbReference type="ARBA" id="ARBA00001946"/>
    </source>
</evidence>
<dbReference type="Gene3D" id="1.10.600.10">
    <property type="entry name" value="Farnesyl Diphosphate Synthase"/>
    <property type="match status" value="1"/>
</dbReference>